<dbReference type="GO" id="GO:0006357">
    <property type="term" value="P:regulation of transcription by RNA polymerase II"/>
    <property type="evidence" value="ECO:0007669"/>
    <property type="project" value="InterPro"/>
</dbReference>
<dbReference type="EMBL" id="OU896710">
    <property type="protein sequence ID" value="CAG9821396.1"/>
    <property type="molecule type" value="Genomic_DNA"/>
</dbReference>
<evidence type="ECO:0008006" key="8">
    <source>
        <dbReference type="Google" id="ProtNLM"/>
    </source>
</evidence>
<dbReference type="GO" id="GO:0032044">
    <property type="term" value="C:DSIF complex"/>
    <property type="evidence" value="ECO:0007669"/>
    <property type="project" value="TreeGrafter"/>
</dbReference>
<dbReference type="Pfam" id="PF23290">
    <property type="entry name" value="KOW5_SPT5"/>
    <property type="match status" value="1"/>
</dbReference>
<dbReference type="InterPro" id="IPR024945">
    <property type="entry name" value="Spt5_C_dom"/>
</dbReference>
<dbReference type="InterPro" id="IPR005824">
    <property type="entry name" value="KOW"/>
</dbReference>
<dbReference type="InterPro" id="IPR014722">
    <property type="entry name" value="Rib_uL2_dom2"/>
</dbReference>
<dbReference type="InterPro" id="IPR041980">
    <property type="entry name" value="KOW_Spt5_6_metazoa"/>
</dbReference>
<dbReference type="AlphaFoldDB" id="A0A9N9SFX7"/>
<evidence type="ECO:0000259" key="4">
    <source>
        <dbReference type="SMART" id="SM00739"/>
    </source>
</evidence>
<feature type="domain" description="Spt5 C-terminal" evidence="5">
    <location>
        <begin position="105"/>
        <end position="213"/>
    </location>
</feature>
<dbReference type="OrthoDB" id="28901at2759"/>
<reference evidence="6" key="1">
    <citation type="submission" date="2022-01" db="EMBL/GenBank/DDBJ databases">
        <authorList>
            <person name="King R."/>
        </authorList>
    </citation>
    <scope>NUCLEOTIDE SEQUENCE</scope>
</reference>
<dbReference type="SMART" id="SM01104">
    <property type="entry name" value="CTD"/>
    <property type="match status" value="1"/>
</dbReference>
<reference evidence="6" key="2">
    <citation type="submission" date="2022-10" db="EMBL/GenBank/DDBJ databases">
        <authorList>
            <consortium name="ENA_rothamsted_submissions"/>
            <consortium name="culmorum"/>
            <person name="King R."/>
        </authorList>
    </citation>
    <scope>NUCLEOTIDE SEQUENCE</scope>
</reference>
<dbReference type="PANTHER" id="PTHR11125:SF7">
    <property type="entry name" value="TRANSCRIPTION ELONGATION FACTOR SPT5"/>
    <property type="match status" value="1"/>
</dbReference>
<evidence type="ECO:0000259" key="5">
    <source>
        <dbReference type="SMART" id="SM01104"/>
    </source>
</evidence>
<dbReference type="CDD" id="cd06085">
    <property type="entry name" value="KOW_Spt5_5"/>
    <property type="match status" value="1"/>
</dbReference>
<proteinExistence type="predicted"/>
<name>A0A9N9SFX7_PHACE</name>
<feature type="region of interest" description="Disordered" evidence="3">
    <location>
        <begin position="94"/>
        <end position="133"/>
    </location>
</feature>
<dbReference type="CDD" id="cd06086">
    <property type="entry name" value="KOW_Spt5_6"/>
    <property type="match status" value="1"/>
</dbReference>
<feature type="compositionally biased region" description="Low complexity" evidence="3">
    <location>
        <begin position="222"/>
        <end position="235"/>
    </location>
</feature>
<feature type="domain" description="KOW" evidence="4">
    <location>
        <begin position="43"/>
        <end position="70"/>
    </location>
</feature>
<dbReference type="GO" id="GO:0003729">
    <property type="term" value="F:mRNA binding"/>
    <property type="evidence" value="ECO:0007669"/>
    <property type="project" value="TreeGrafter"/>
</dbReference>
<evidence type="ECO:0000256" key="1">
    <source>
        <dbReference type="ARBA" id="ARBA00004123"/>
    </source>
</evidence>
<sequence length="367" mass="39014">MEYMSPRRSSPMHPSSGGTGGVGGFGGGRGGGGGRGRGVTRDRDIIGTTIKITRGPYKGNIGIVKDATQATARIELHTSCQTISVDKNHIVDVGAPGKEGGASSYGRTPAYSGNQTPLYRDTGNKTPMCDSGSRTPLHYGSMTPVHDGSRTPNASSEWDPAVSNTYPSPGYNPSTPGYQMNGPYTPQTPGTIYDSTYSPYQASPGYQSVVSTPSPAAGYGQSPASSNSYSTPSSAYSPNMPYNPQTPGAGLDVMPMTDWHTVDIEVRIRDSHDDSGLVGQTGVIRSISGAMCTVFLPAEDRVVNIMSDHLDPVRPQRGDKFKVIIGEEREQTGELLSIDLHEGVVKIKDEITMLPLQNLCKMRGPDH</sequence>
<organism evidence="6 7">
    <name type="scientific">Phaedon cochleariae</name>
    <name type="common">Mustard beetle</name>
    <dbReference type="NCBI Taxonomy" id="80249"/>
    <lineage>
        <taxon>Eukaryota</taxon>
        <taxon>Metazoa</taxon>
        <taxon>Ecdysozoa</taxon>
        <taxon>Arthropoda</taxon>
        <taxon>Hexapoda</taxon>
        <taxon>Insecta</taxon>
        <taxon>Pterygota</taxon>
        <taxon>Neoptera</taxon>
        <taxon>Endopterygota</taxon>
        <taxon>Coleoptera</taxon>
        <taxon>Polyphaga</taxon>
        <taxon>Cucujiformia</taxon>
        <taxon>Chrysomeloidea</taxon>
        <taxon>Chrysomelidae</taxon>
        <taxon>Chrysomelinae</taxon>
        <taxon>Chrysomelini</taxon>
        <taxon>Phaedon</taxon>
    </lineage>
</organism>
<evidence type="ECO:0000313" key="7">
    <source>
        <dbReference type="Proteomes" id="UP001153737"/>
    </source>
</evidence>
<comment type="subcellular location">
    <subcellularLocation>
        <location evidence="1">Nucleus</location>
    </subcellularLocation>
</comment>
<keyword evidence="7" id="KW-1185">Reference proteome</keyword>
<accession>A0A9N9SFX7</accession>
<dbReference type="Pfam" id="PF12815">
    <property type="entry name" value="CTD"/>
    <property type="match status" value="1"/>
</dbReference>
<feature type="region of interest" description="Disordered" evidence="3">
    <location>
        <begin position="1"/>
        <end position="42"/>
    </location>
</feature>
<keyword evidence="2" id="KW-0539">Nucleus</keyword>
<dbReference type="InterPro" id="IPR057934">
    <property type="entry name" value="KOW_Spt5_7"/>
</dbReference>
<protein>
    <recommendedName>
        <fullName evidence="8">Transcription elongation factor SPT5</fullName>
    </recommendedName>
</protein>
<feature type="compositionally biased region" description="Low complexity" evidence="3">
    <location>
        <begin position="1"/>
        <end position="16"/>
    </location>
</feature>
<dbReference type="Pfam" id="PF23288">
    <property type="entry name" value="KOW6_SPT5"/>
    <property type="match status" value="1"/>
</dbReference>
<feature type="domain" description="KOW" evidence="4">
    <location>
        <begin position="314"/>
        <end position="341"/>
    </location>
</feature>
<dbReference type="PANTHER" id="PTHR11125">
    <property type="entry name" value="SUPPRESSOR OF TY 5"/>
    <property type="match status" value="1"/>
</dbReference>
<dbReference type="GO" id="GO:0006368">
    <property type="term" value="P:transcription elongation by RNA polymerase II"/>
    <property type="evidence" value="ECO:0007669"/>
    <property type="project" value="TreeGrafter"/>
</dbReference>
<evidence type="ECO:0000256" key="3">
    <source>
        <dbReference type="SAM" id="MobiDB-lite"/>
    </source>
</evidence>
<feature type="region of interest" description="Disordered" evidence="3">
    <location>
        <begin position="213"/>
        <end position="235"/>
    </location>
</feature>
<dbReference type="InterPro" id="IPR039659">
    <property type="entry name" value="SPT5"/>
</dbReference>
<dbReference type="Pfam" id="PF23287">
    <property type="entry name" value="KOW7_SPT5"/>
    <property type="match status" value="1"/>
</dbReference>
<dbReference type="SMART" id="SM00739">
    <property type="entry name" value="KOW"/>
    <property type="match status" value="2"/>
</dbReference>
<evidence type="ECO:0000313" key="6">
    <source>
        <dbReference type="EMBL" id="CAG9821396.1"/>
    </source>
</evidence>
<dbReference type="Proteomes" id="UP001153737">
    <property type="component" value="Chromosome 4"/>
</dbReference>
<evidence type="ECO:0000256" key="2">
    <source>
        <dbReference type="ARBA" id="ARBA00023242"/>
    </source>
</evidence>
<dbReference type="InterPro" id="IPR041978">
    <property type="entry name" value="KOW_Spt5_5"/>
</dbReference>
<feature type="compositionally biased region" description="Gly residues" evidence="3">
    <location>
        <begin position="17"/>
        <end position="37"/>
    </location>
</feature>
<dbReference type="Gene3D" id="2.30.30.30">
    <property type="match status" value="1"/>
</dbReference>
<gene>
    <name evidence="6" type="ORF">PHAECO_LOCUS8097</name>
</gene>
<feature type="region of interest" description="Disordered" evidence="3">
    <location>
        <begin position="180"/>
        <end position="199"/>
    </location>
</feature>
<dbReference type="GO" id="GO:0032784">
    <property type="term" value="P:regulation of DNA-templated transcription elongation"/>
    <property type="evidence" value="ECO:0007669"/>
    <property type="project" value="InterPro"/>
</dbReference>